<reference evidence="2 3" key="1">
    <citation type="submission" date="2019-08" db="EMBL/GenBank/DDBJ databases">
        <authorList>
            <person name="Peeters C."/>
        </authorList>
    </citation>
    <scope>NUCLEOTIDE SEQUENCE [LARGE SCALE GENOMIC DNA]</scope>
    <source>
        <strain evidence="2 3">LMG 30175</strain>
    </source>
</reference>
<proteinExistence type="predicted"/>
<gene>
    <name evidence="2" type="ORF">PTE30175_03662</name>
</gene>
<dbReference type="Proteomes" id="UP000414233">
    <property type="component" value="Unassembled WGS sequence"/>
</dbReference>
<name>A0A5E4XA41_9BURK</name>
<protein>
    <submittedName>
        <fullName evidence="2">Uncharacterized protein</fullName>
    </submittedName>
</protein>
<evidence type="ECO:0000313" key="3">
    <source>
        <dbReference type="Proteomes" id="UP000414233"/>
    </source>
</evidence>
<keyword evidence="3" id="KW-1185">Reference proteome</keyword>
<evidence type="ECO:0000256" key="1">
    <source>
        <dbReference type="SAM" id="MobiDB-lite"/>
    </source>
</evidence>
<dbReference type="AlphaFoldDB" id="A0A5E4XA41"/>
<organism evidence="2 3">
    <name type="scientific">Pandoraea terrae</name>
    <dbReference type="NCBI Taxonomy" id="1537710"/>
    <lineage>
        <taxon>Bacteria</taxon>
        <taxon>Pseudomonadati</taxon>
        <taxon>Pseudomonadota</taxon>
        <taxon>Betaproteobacteria</taxon>
        <taxon>Burkholderiales</taxon>
        <taxon>Burkholderiaceae</taxon>
        <taxon>Pandoraea</taxon>
    </lineage>
</organism>
<feature type="compositionally biased region" description="Polar residues" evidence="1">
    <location>
        <begin position="81"/>
        <end position="102"/>
    </location>
</feature>
<dbReference type="EMBL" id="CABPRZ010000016">
    <property type="protein sequence ID" value="VVE33118.1"/>
    <property type="molecule type" value="Genomic_DNA"/>
</dbReference>
<sequence>MAMHLKQWGELGFFVFLALILHGAQAQVCPYAPECLNNPYGAGSPYKAGGLMNPYSENGSPYSNKSWTNPYATDAPRIYDNQGQYHGRLSTNPYDPDSTSNPYGRYGSPYSPDSINNPYGAGNPYRPPLIVVQSQ</sequence>
<accession>A0A5E4XA41</accession>
<feature type="region of interest" description="Disordered" evidence="1">
    <location>
        <begin position="73"/>
        <end position="135"/>
    </location>
</feature>
<evidence type="ECO:0000313" key="2">
    <source>
        <dbReference type="EMBL" id="VVE33118.1"/>
    </source>
</evidence>